<name>X1TCZ1_9ZZZZ</name>
<dbReference type="AlphaFoldDB" id="X1TCZ1"/>
<organism evidence="1">
    <name type="scientific">marine sediment metagenome</name>
    <dbReference type="NCBI Taxonomy" id="412755"/>
    <lineage>
        <taxon>unclassified sequences</taxon>
        <taxon>metagenomes</taxon>
        <taxon>ecological metagenomes</taxon>
    </lineage>
</organism>
<reference evidence="1" key="1">
    <citation type="journal article" date="2014" name="Front. Microbiol.">
        <title>High frequency of phylogenetically diverse reductive dehalogenase-homologous genes in deep subseafloor sedimentary metagenomes.</title>
        <authorList>
            <person name="Kawai M."/>
            <person name="Futagami T."/>
            <person name="Toyoda A."/>
            <person name="Takaki Y."/>
            <person name="Nishi S."/>
            <person name="Hori S."/>
            <person name="Arai W."/>
            <person name="Tsubouchi T."/>
            <person name="Morono Y."/>
            <person name="Uchiyama I."/>
            <person name="Ito T."/>
            <person name="Fujiyama A."/>
            <person name="Inagaki F."/>
            <person name="Takami H."/>
        </authorList>
    </citation>
    <scope>NUCLEOTIDE SEQUENCE</scope>
    <source>
        <strain evidence="1">Expedition CK06-06</strain>
    </source>
</reference>
<protein>
    <submittedName>
        <fullName evidence="1">Uncharacterized protein</fullName>
    </submittedName>
</protein>
<gene>
    <name evidence="1" type="ORF">S12H4_22693</name>
</gene>
<sequence length="186" mass="20407">MFKKSIYLISFVLVLATGGVAQAGLNDPPLLNESFEEETSYGQPTPGWYDYDAGRDEYWAFQETRGEDPKTTYGDVWGALRPGGIHWQKIGTWDAGATYQIDVLLGNRTTWANWGIYVSLWGGGNEALASDDTYPEAIGATRLSESDILITDEVESIMETKEVSTILSTGIGLTPGDPLWIQIESG</sequence>
<dbReference type="EMBL" id="BARW01011888">
    <property type="protein sequence ID" value="GAI77899.1"/>
    <property type="molecule type" value="Genomic_DNA"/>
</dbReference>
<feature type="non-terminal residue" evidence="1">
    <location>
        <position position="186"/>
    </location>
</feature>
<proteinExistence type="predicted"/>
<evidence type="ECO:0000313" key="1">
    <source>
        <dbReference type="EMBL" id="GAI77899.1"/>
    </source>
</evidence>
<comment type="caution">
    <text evidence="1">The sequence shown here is derived from an EMBL/GenBank/DDBJ whole genome shotgun (WGS) entry which is preliminary data.</text>
</comment>
<accession>X1TCZ1</accession>